<sequence>MTTAFDTDTTPDISGFATSHVPAVFHRLRMSPHLAWFGWPITYAVGTLLLTMLGSGTTLMAARLLDPVQFGTFALLTSLFTYASRADLGMSQLADKRIPGKSNAIAEHAGLEILVTLWIVGAIALAASISVVLLVDGFGVDLPILGATFAITGGIMGMIANGPATLFRAASKVWEFTVLALILQIAMTVPRLAGLVLGGVDGSFAAVAIYYTLCAVLLARPLPRLKKRPPLASMAQAALPLFAFNASWTFYLSANRWISSVLSSPHDLGLLSFGASLAMIGLGIMAAIAQVRYPKMLARMSGQSLQKDSAVVEREVFVVTLALSLVALCAVFVSDRVIAAIFPAYTEAVPATIALAVSCVSLGAMVWIVPMIIVRSQSPGLDSMKLFAVGFGTLLVTMTIGNSLAGIDGQAWGNVAASLLMLAAMVALMCRLGMLTVTASWRIVSLQGIAAATLAFLAFLGSAQAAAVKQEPAQTSVAGWKTIFKDDFSTLDFRAGGKGTWKPLYPWGARNNASNREMQYYVDPRPSGDNAAVQALAPFTIDNGILAIRASKIPESLRIHTAGFEYASGMLTTAGRFSFTYGRVEIRARMPSGKGLWPAFWLLPADKTWPPEIDVFEVLGQDTRRLHVTAHSSLHIPAGARSAQKGTELVTADLSDNFHVYGVTWTKDSLVWSLDDQIIFSTPTPPDMHKPMYLLVNLAVGGSWPGSPDASTHLPANLLVDWIQVKQPEVDNAVQEKGITQ</sequence>
<accession>A0AA87U3Y4</accession>
<proteinExistence type="inferred from homology"/>
<protein>
    <recommendedName>
        <fullName evidence="7">GH16 domain-containing protein</fullName>
    </recommendedName>
</protein>
<evidence type="ECO:0000256" key="5">
    <source>
        <dbReference type="ARBA" id="ARBA00023136"/>
    </source>
</evidence>
<name>A0AA87U3Y4_RHIRH</name>
<evidence type="ECO:0000313" key="8">
    <source>
        <dbReference type="EMBL" id="GAJ92320.1"/>
    </source>
</evidence>
<dbReference type="Proteomes" id="UP000026941">
    <property type="component" value="Unassembled WGS sequence"/>
</dbReference>
<feature type="domain" description="GH16" evidence="7">
    <location>
        <begin position="439"/>
        <end position="731"/>
    </location>
</feature>
<keyword evidence="5 6" id="KW-0472">Membrane</keyword>
<dbReference type="GeneID" id="86851288"/>
<feature type="transmembrane region" description="Helical" evidence="6">
    <location>
        <begin position="271"/>
        <end position="293"/>
    </location>
</feature>
<keyword evidence="4 6" id="KW-1133">Transmembrane helix</keyword>
<evidence type="ECO:0000256" key="1">
    <source>
        <dbReference type="ARBA" id="ARBA00004141"/>
    </source>
</evidence>
<dbReference type="Pfam" id="PF00722">
    <property type="entry name" value="Glyco_hydro_16"/>
    <property type="match status" value="1"/>
</dbReference>
<dbReference type="AlphaFoldDB" id="A0AA87U3Y4"/>
<dbReference type="GO" id="GO:0005975">
    <property type="term" value="P:carbohydrate metabolic process"/>
    <property type="evidence" value="ECO:0007669"/>
    <property type="project" value="InterPro"/>
</dbReference>
<evidence type="ECO:0000256" key="3">
    <source>
        <dbReference type="ARBA" id="ARBA00022692"/>
    </source>
</evidence>
<dbReference type="GO" id="GO:0016020">
    <property type="term" value="C:membrane"/>
    <property type="evidence" value="ECO:0007669"/>
    <property type="project" value="UniProtKB-SubCell"/>
</dbReference>
<feature type="transmembrane region" description="Helical" evidence="6">
    <location>
        <begin position="68"/>
        <end position="88"/>
    </location>
</feature>
<evidence type="ECO:0000256" key="6">
    <source>
        <dbReference type="SAM" id="Phobius"/>
    </source>
</evidence>
<feature type="transmembrane region" description="Helical" evidence="6">
    <location>
        <begin position="314"/>
        <end position="333"/>
    </location>
</feature>
<feature type="transmembrane region" description="Helical" evidence="6">
    <location>
        <begin position="386"/>
        <end position="405"/>
    </location>
</feature>
<comment type="subcellular location">
    <subcellularLocation>
        <location evidence="1">Membrane</location>
        <topology evidence="1">Multi-pass membrane protein</topology>
    </subcellularLocation>
</comment>
<organism evidence="8 9">
    <name type="scientific">Rhizobium rhizogenes NBRC 13257</name>
    <dbReference type="NCBI Taxonomy" id="1220581"/>
    <lineage>
        <taxon>Bacteria</taxon>
        <taxon>Pseudomonadati</taxon>
        <taxon>Pseudomonadota</taxon>
        <taxon>Alphaproteobacteria</taxon>
        <taxon>Hyphomicrobiales</taxon>
        <taxon>Rhizobiaceae</taxon>
        <taxon>Rhizobium/Agrobacterium group</taxon>
        <taxon>Rhizobium</taxon>
    </lineage>
</organism>
<dbReference type="InterPro" id="IPR002797">
    <property type="entry name" value="Polysacc_synth"/>
</dbReference>
<evidence type="ECO:0000313" key="9">
    <source>
        <dbReference type="Proteomes" id="UP000026941"/>
    </source>
</evidence>
<comment type="similarity">
    <text evidence="2">Belongs to the glycosyl hydrolase 16 family.</text>
</comment>
<keyword evidence="3 6" id="KW-0812">Transmembrane</keyword>
<dbReference type="Pfam" id="PF01943">
    <property type="entry name" value="Polysacc_synt"/>
    <property type="match status" value="1"/>
</dbReference>
<feature type="transmembrane region" description="Helical" evidence="6">
    <location>
        <begin position="34"/>
        <end position="56"/>
    </location>
</feature>
<dbReference type="Gene3D" id="2.60.120.200">
    <property type="match status" value="1"/>
</dbReference>
<dbReference type="PANTHER" id="PTHR10963:SF55">
    <property type="entry name" value="GLYCOSIDE HYDROLASE FAMILY 16 PROTEIN"/>
    <property type="match status" value="1"/>
</dbReference>
<dbReference type="GO" id="GO:0004553">
    <property type="term" value="F:hydrolase activity, hydrolyzing O-glycosyl compounds"/>
    <property type="evidence" value="ECO:0007669"/>
    <property type="project" value="InterPro"/>
</dbReference>
<dbReference type="PANTHER" id="PTHR10963">
    <property type="entry name" value="GLYCOSYL HYDROLASE-RELATED"/>
    <property type="match status" value="1"/>
</dbReference>
<dbReference type="CDD" id="cd08023">
    <property type="entry name" value="GH16_laminarinase_like"/>
    <property type="match status" value="1"/>
</dbReference>
<feature type="transmembrane region" description="Helical" evidence="6">
    <location>
        <begin position="199"/>
        <end position="219"/>
    </location>
</feature>
<dbReference type="EMBL" id="BAYX01000003">
    <property type="protein sequence ID" value="GAJ92320.1"/>
    <property type="molecule type" value="Genomic_DNA"/>
</dbReference>
<feature type="transmembrane region" description="Helical" evidence="6">
    <location>
        <begin position="140"/>
        <end position="161"/>
    </location>
</feature>
<comment type="caution">
    <text evidence="8">The sequence shown here is derived from an EMBL/GenBank/DDBJ whole genome shotgun (WGS) entry which is preliminary data.</text>
</comment>
<feature type="transmembrane region" description="Helical" evidence="6">
    <location>
        <begin position="444"/>
        <end position="467"/>
    </location>
</feature>
<dbReference type="InterPro" id="IPR000757">
    <property type="entry name" value="Beta-glucanase-like"/>
</dbReference>
<dbReference type="RefSeq" id="WP_049783236.1">
    <property type="nucleotide sequence ID" value="NZ_BAYX01000003.1"/>
</dbReference>
<feature type="transmembrane region" description="Helical" evidence="6">
    <location>
        <begin position="109"/>
        <end position="134"/>
    </location>
</feature>
<dbReference type="InterPro" id="IPR050546">
    <property type="entry name" value="Glycosyl_Hydrlase_16"/>
</dbReference>
<feature type="transmembrane region" description="Helical" evidence="6">
    <location>
        <begin position="353"/>
        <end position="374"/>
    </location>
</feature>
<evidence type="ECO:0000256" key="4">
    <source>
        <dbReference type="ARBA" id="ARBA00022989"/>
    </source>
</evidence>
<dbReference type="PROSITE" id="PS51762">
    <property type="entry name" value="GH16_2"/>
    <property type="match status" value="1"/>
</dbReference>
<gene>
    <name evidence="8" type="ORF">RRH01S_03_03930</name>
</gene>
<dbReference type="InterPro" id="IPR013320">
    <property type="entry name" value="ConA-like_dom_sf"/>
</dbReference>
<dbReference type="SUPFAM" id="SSF49899">
    <property type="entry name" value="Concanavalin A-like lectins/glucanases"/>
    <property type="match status" value="1"/>
</dbReference>
<reference evidence="8 9" key="1">
    <citation type="submission" date="2014-05" db="EMBL/GenBank/DDBJ databases">
        <title>Whole genome shotgun sequence of Rhizobium rhizogenes NBRC 13257.</title>
        <authorList>
            <person name="Katano-Makiyama Y."/>
            <person name="Hosoyama A."/>
            <person name="Hashimoto M."/>
            <person name="Hosoyama Y."/>
            <person name="Noguchi M."/>
            <person name="Tsuchikane K."/>
            <person name="Kimura A."/>
            <person name="Ohji S."/>
            <person name="Ichikawa N."/>
            <person name="Yamazoe A."/>
            <person name="Fujita N."/>
        </authorList>
    </citation>
    <scope>NUCLEOTIDE SEQUENCE [LARGE SCALE GENOMIC DNA]</scope>
    <source>
        <strain evidence="8 9">NBRC 13257</strain>
    </source>
</reference>
<evidence type="ECO:0000259" key="7">
    <source>
        <dbReference type="PROSITE" id="PS51762"/>
    </source>
</evidence>
<feature type="transmembrane region" description="Helical" evidence="6">
    <location>
        <begin position="231"/>
        <end position="251"/>
    </location>
</feature>
<feature type="transmembrane region" description="Helical" evidence="6">
    <location>
        <begin position="411"/>
        <end position="432"/>
    </location>
</feature>
<feature type="transmembrane region" description="Helical" evidence="6">
    <location>
        <begin position="173"/>
        <end position="193"/>
    </location>
</feature>
<evidence type="ECO:0000256" key="2">
    <source>
        <dbReference type="ARBA" id="ARBA00006865"/>
    </source>
</evidence>